<proteinExistence type="predicted"/>
<dbReference type="EMBL" id="MN739520">
    <property type="protein sequence ID" value="QHT10376.1"/>
    <property type="molecule type" value="Genomic_DNA"/>
</dbReference>
<organism evidence="2">
    <name type="scientific">viral metagenome</name>
    <dbReference type="NCBI Taxonomy" id="1070528"/>
    <lineage>
        <taxon>unclassified sequences</taxon>
        <taxon>metagenomes</taxon>
        <taxon>organismal metagenomes</taxon>
    </lineage>
</organism>
<keyword evidence="1" id="KW-1133">Transmembrane helix</keyword>
<dbReference type="AlphaFoldDB" id="A0A6C0CZX7"/>
<accession>A0A6C0CZX7</accession>
<evidence type="ECO:0000256" key="1">
    <source>
        <dbReference type="SAM" id="Phobius"/>
    </source>
</evidence>
<dbReference type="SUPFAM" id="SSF49899">
    <property type="entry name" value="Concanavalin A-like lectins/glucanases"/>
    <property type="match status" value="1"/>
</dbReference>
<protein>
    <submittedName>
        <fullName evidence="2">Uncharacterized protein</fullName>
    </submittedName>
</protein>
<feature type="transmembrane region" description="Helical" evidence="1">
    <location>
        <begin position="32"/>
        <end position="53"/>
    </location>
</feature>
<name>A0A6C0CZX7_9ZZZZ</name>
<reference evidence="2" key="1">
    <citation type="journal article" date="2020" name="Nature">
        <title>Giant virus diversity and host interactions through global metagenomics.</title>
        <authorList>
            <person name="Schulz F."/>
            <person name="Roux S."/>
            <person name="Paez-Espino D."/>
            <person name="Jungbluth S."/>
            <person name="Walsh D.A."/>
            <person name="Denef V.J."/>
            <person name="McMahon K.D."/>
            <person name="Konstantinidis K.T."/>
            <person name="Eloe-Fadrosh E.A."/>
            <person name="Kyrpides N.C."/>
            <person name="Woyke T."/>
        </authorList>
    </citation>
    <scope>NUCLEOTIDE SEQUENCE</scope>
    <source>
        <strain evidence="2">GVMAG-M-3300023174-107</strain>
    </source>
</reference>
<feature type="transmembrane region" description="Helical" evidence="1">
    <location>
        <begin position="180"/>
        <end position="199"/>
    </location>
</feature>
<dbReference type="Gene3D" id="2.60.120.200">
    <property type="match status" value="1"/>
</dbReference>
<feature type="transmembrane region" description="Helical" evidence="1">
    <location>
        <begin position="87"/>
        <end position="111"/>
    </location>
</feature>
<dbReference type="InterPro" id="IPR013320">
    <property type="entry name" value="ConA-like_dom_sf"/>
</dbReference>
<dbReference type="SUPFAM" id="SSF81321">
    <property type="entry name" value="Family A G protein-coupled receptor-like"/>
    <property type="match status" value="1"/>
</dbReference>
<keyword evidence="1" id="KW-0812">Transmembrane</keyword>
<feature type="transmembrane region" description="Helical" evidence="1">
    <location>
        <begin position="117"/>
        <end position="136"/>
    </location>
</feature>
<sequence>MFEMIFILICYIILFTLFGYTAFSNYSTNVKLPFYIVGILLFTYVTYVVSSFWSKPKSDSKSNDSKSQNDKQLFEIFKTFSMIYGEYILIIIGIFILCIIFYKLFIGALVYTLSQSIWVSFGIIILILALVKNTMYKKDSEEDSDLMTLIKDIIFYIPCLITDGIEFIKKDYADTPSTTFIVFLIIVVFAAIFFLAPLLNKDGGNLLISNPKTLNSVTRFSTDEILSFEIDHVTEWDMDISYNDISYNRKKDTIQYPKDPVTQTYLNEQKLETATNKWGFEFKKEKEGFSSLGLSLLQQDTHYDFTSKPKPTEEKTEYKNFDIVKVYQEASYTTNNEVNKIYSKIQSIKDVFKYWSDTDPYSPYIYNFAMSFWLYINTFHFKKVSNPIQEIVSFGKRITIQYDNITNELIILLNDKEVYRSKGILYQRWNHVVVNSNDSKIDLFVNNNLVGTYKYHGETSDIILVPPISIYDTLTIGSTNNINFGNICNFRYYNNSIDLSKIKSIYTKYNKKTPPV</sequence>
<evidence type="ECO:0000313" key="2">
    <source>
        <dbReference type="EMBL" id="QHT10376.1"/>
    </source>
</evidence>
<feature type="transmembrane region" description="Helical" evidence="1">
    <location>
        <begin position="5"/>
        <end position="26"/>
    </location>
</feature>
<feature type="transmembrane region" description="Helical" evidence="1">
    <location>
        <begin position="148"/>
        <end position="168"/>
    </location>
</feature>
<keyword evidence="1" id="KW-0472">Membrane</keyword>